<keyword evidence="1" id="KW-1133">Transmembrane helix</keyword>
<gene>
    <name evidence="2" type="ORF">HHX48_08595</name>
</gene>
<keyword evidence="1" id="KW-0812">Transmembrane</keyword>
<keyword evidence="1" id="KW-0472">Membrane</keyword>
<sequence length="313" mass="35909">MNITISYPLPSKSRIWLPPACYLLSALIIQMLIVVFHNQIFRDSSMNLGRLRDPVVIVLATSLLWISMRFILRKQHRFLMQHLLQQNKLCELRYFQRKSVNRLRNQLLLSALISGTTLFIISENTMLAPYPDETIFGIILFVFLLVTGVFICQSAALPYFLLKQFLPVRISTTGELTTSRELHHINQLVLLQLTFSLSLWPVISAVFPALSAVTVFLSILTCVIIAALLYQTAIQTKRAHFYRDAALKSISRKLHFLRNKGQYPQQPLQLAIKKLQLHRNEVKASSFTLVTERNLYLFSSALLSSVLMWSLFG</sequence>
<keyword evidence="3" id="KW-1185">Reference proteome</keyword>
<organism evidence="2 3">
    <name type="scientific">Salinimonas profundi</name>
    <dbReference type="NCBI Taxonomy" id="2729140"/>
    <lineage>
        <taxon>Bacteria</taxon>
        <taxon>Pseudomonadati</taxon>
        <taxon>Pseudomonadota</taxon>
        <taxon>Gammaproteobacteria</taxon>
        <taxon>Alteromonadales</taxon>
        <taxon>Alteromonadaceae</taxon>
        <taxon>Alteromonas/Salinimonas group</taxon>
        <taxon>Salinimonas</taxon>
    </lineage>
</organism>
<dbReference type="Proteomes" id="UP000624419">
    <property type="component" value="Unassembled WGS sequence"/>
</dbReference>
<feature type="transmembrane region" description="Helical" evidence="1">
    <location>
        <begin position="209"/>
        <end position="230"/>
    </location>
</feature>
<reference evidence="2 3" key="1">
    <citation type="submission" date="2020-04" db="EMBL/GenBank/DDBJ databases">
        <title>Salinimonas sp. HHU 13199.</title>
        <authorList>
            <person name="Cui X."/>
            <person name="Zhang D."/>
        </authorList>
    </citation>
    <scope>NUCLEOTIDE SEQUENCE [LARGE SCALE GENOMIC DNA]</scope>
    <source>
        <strain evidence="2 3">HHU 13199</strain>
    </source>
</reference>
<feature type="transmembrane region" description="Helical" evidence="1">
    <location>
        <begin position="103"/>
        <end position="122"/>
    </location>
</feature>
<comment type="caution">
    <text evidence="2">The sequence shown here is derived from an EMBL/GenBank/DDBJ whole genome shotgun (WGS) entry which is preliminary data.</text>
</comment>
<feature type="transmembrane region" description="Helical" evidence="1">
    <location>
        <begin position="134"/>
        <end position="162"/>
    </location>
</feature>
<proteinExistence type="predicted"/>
<accession>A0ABR8LHR5</accession>
<feature type="transmembrane region" description="Helical" evidence="1">
    <location>
        <begin position="295"/>
        <end position="312"/>
    </location>
</feature>
<dbReference type="RefSeq" id="WP_191024152.1">
    <property type="nucleotide sequence ID" value="NZ_JABBXD010000003.1"/>
</dbReference>
<name>A0ABR8LHR5_9ALTE</name>
<protein>
    <submittedName>
        <fullName evidence="2">Uncharacterized protein</fullName>
    </submittedName>
</protein>
<evidence type="ECO:0000313" key="2">
    <source>
        <dbReference type="EMBL" id="MBD3585790.1"/>
    </source>
</evidence>
<evidence type="ECO:0000256" key="1">
    <source>
        <dbReference type="SAM" id="Phobius"/>
    </source>
</evidence>
<feature type="transmembrane region" description="Helical" evidence="1">
    <location>
        <begin position="21"/>
        <end position="40"/>
    </location>
</feature>
<feature type="transmembrane region" description="Helical" evidence="1">
    <location>
        <begin position="183"/>
        <end position="203"/>
    </location>
</feature>
<dbReference type="EMBL" id="JABBXD010000003">
    <property type="protein sequence ID" value="MBD3585790.1"/>
    <property type="molecule type" value="Genomic_DNA"/>
</dbReference>
<evidence type="ECO:0000313" key="3">
    <source>
        <dbReference type="Proteomes" id="UP000624419"/>
    </source>
</evidence>
<feature type="transmembrane region" description="Helical" evidence="1">
    <location>
        <begin position="55"/>
        <end position="72"/>
    </location>
</feature>